<protein>
    <submittedName>
        <fullName evidence="1">Uncharacterized protein</fullName>
    </submittedName>
</protein>
<accession>A0A8X6TQS6</accession>
<dbReference type="Proteomes" id="UP000887013">
    <property type="component" value="Unassembled WGS sequence"/>
</dbReference>
<reference evidence="1" key="1">
    <citation type="submission" date="2020-08" db="EMBL/GenBank/DDBJ databases">
        <title>Multicomponent nature underlies the extraordinary mechanical properties of spider dragline silk.</title>
        <authorList>
            <person name="Kono N."/>
            <person name="Nakamura H."/>
            <person name="Mori M."/>
            <person name="Yoshida Y."/>
            <person name="Ohtoshi R."/>
            <person name="Malay A.D."/>
            <person name="Moran D.A.P."/>
            <person name="Tomita M."/>
            <person name="Numata K."/>
            <person name="Arakawa K."/>
        </authorList>
    </citation>
    <scope>NUCLEOTIDE SEQUENCE</scope>
</reference>
<evidence type="ECO:0000313" key="2">
    <source>
        <dbReference type="Proteomes" id="UP000887013"/>
    </source>
</evidence>
<comment type="caution">
    <text evidence="1">The sequence shown here is derived from an EMBL/GenBank/DDBJ whole genome shotgun (WGS) entry which is preliminary data.</text>
</comment>
<sequence length="110" mass="12624">MDLKHKETLSVFLKRTILKPPLQQTQDRLLNIGLLLLSDIMDIRTIILSSPFSEDKDGYKTELNTTCVFGKDDSQTASSTNSRKSLDSSIRCIFKEIFDIFWNYCANLTE</sequence>
<dbReference type="EMBL" id="BMAW01062668">
    <property type="protein sequence ID" value="GFT36805.1"/>
    <property type="molecule type" value="Genomic_DNA"/>
</dbReference>
<dbReference type="AlphaFoldDB" id="A0A8X6TQS6"/>
<evidence type="ECO:0000313" key="1">
    <source>
        <dbReference type="EMBL" id="GFT36805.1"/>
    </source>
</evidence>
<organism evidence="1 2">
    <name type="scientific">Nephila pilipes</name>
    <name type="common">Giant wood spider</name>
    <name type="synonym">Nephila maculata</name>
    <dbReference type="NCBI Taxonomy" id="299642"/>
    <lineage>
        <taxon>Eukaryota</taxon>
        <taxon>Metazoa</taxon>
        <taxon>Ecdysozoa</taxon>
        <taxon>Arthropoda</taxon>
        <taxon>Chelicerata</taxon>
        <taxon>Arachnida</taxon>
        <taxon>Araneae</taxon>
        <taxon>Araneomorphae</taxon>
        <taxon>Entelegynae</taxon>
        <taxon>Araneoidea</taxon>
        <taxon>Nephilidae</taxon>
        <taxon>Nephila</taxon>
    </lineage>
</organism>
<proteinExistence type="predicted"/>
<gene>
    <name evidence="1" type="ORF">NPIL_503161</name>
</gene>
<name>A0A8X6TQS6_NEPPI</name>
<keyword evidence="2" id="KW-1185">Reference proteome</keyword>